<evidence type="ECO:0000259" key="7">
    <source>
        <dbReference type="Pfam" id="PF02683"/>
    </source>
</evidence>
<dbReference type="InterPro" id="IPR051790">
    <property type="entry name" value="Cytochrome_c-biogenesis_DsbD"/>
</dbReference>
<evidence type="ECO:0000313" key="9">
    <source>
        <dbReference type="Proteomes" id="UP001501475"/>
    </source>
</evidence>
<dbReference type="PANTHER" id="PTHR31272">
    <property type="entry name" value="CYTOCHROME C-TYPE BIOGENESIS PROTEIN HI_1454-RELATED"/>
    <property type="match status" value="1"/>
</dbReference>
<gene>
    <name evidence="8" type="ORF">GCM10009810_09980</name>
</gene>
<dbReference type="Proteomes" id="UP001501475">
    <property type="component" value="Unassembled WGS sequence"/>
</dbReference>
<comment type="similarity">
    <text evidence="2">Belongs to the DsbD family.</text>
</comment>
<organism evidence="8 9">
    <name type="scientific">Nostocoides vanveenii</name>
    <dbReference type="NCBI Taxonomy" id="330835"/>
    <lineage>
        <taxon>Bacteria</taxon>
        <taxon>Bacillati</taxon>
        <taxon>Actinomycetota</taxon>
        <taxon>Actinomycetes</taxon>
        <taxon>Micrococcales</taxon>
        <taxon>Intrasporangiaceae</taxon>
        <taxon>Nostocoides</taxon>
    </lineage>
</organism>
<accession>A0ABN2KAB7</accession>
<dbReference type="RefSeq" id="WP_344062975.1">
    <property type="nucleotide sequence ID" value="NZ_BAAAPN010000026.1"/>
</dbReference>
<protein>
    <submittedName>
        <fullName evidence="8">Cytochrome c biogenesis CcdA family protein</fullName>
    </submittedName>
</protein>
<dbReference type="PANTHER" id="PTHR31272:SF4">
    <property type="entry name" value="CYTOCHROME C-TYPE BIOGENESIS PROTEIN HI_1454-RELATED"/>
    <property type="match status" value="1"/>
</dbReference>
<evidence type="ECO:0000256" key="1">
    <source>
        <dbReference type="ARBA" id="ARBA00004141"/>
    </source>
</evidence>
<feature type="transmembrane region" description="Helical" evidence="6">
    <location>
        <begin position="140"/>
        <end position="163"/>
    </location>
</feature>
<sequence length="252" mass="26283">MTQLAGGAADTVATGALPLALLVALLAGLVSFASPCVLPLVPGFLGYVTGAAPDSRVRRAEQSRVVLGTLLFVLGFSVVFVLEAMFVTTLGRVFLEHRVLLMRIGGVAVIAMALVFLGAGSQRTVAPRWRPRMGLAGAPALGAVFGIGWTPCSGPTLGAVIALATATDPSLPRAVALAGAYCLGLGLPFLAIATAWDRAARFNAFLRRHSLLIHRLGGALLLVVGVLLLTGWWDGLTTWLRIHTVLGFEVIL</sequence>
<name>A0ABN2KAB7_9MICO</name>
<keyword evidence="3 6" id="KW-0812">Transmembrane</keyword>
<feature type="transmembrane region" description="Helical" evidence="6">
    <location>
        <begin position="100"/>
        <end position="119"/>
    </location>
</feature>
<dbReference type="Pfam" id="PF02683">
    <property type="entry name" value="DsbD_TM"/>
    <property type="match status" value="1"/>
</dbReference>
<reference evidence="8 9" key="1">
    <citation type="journal article" date="2019" name="Int. J. Syst. Evol. Microbiol.">
        <title>The Global Catalogue of Microorganisms (GCM) 10K type strain sequencing project: providing services to taxonomists for standard genome sequencing and annotation.</title>
        <authorList>
            <consortium name="The Broad Institute Genomics Platform"/>
            <consortium name="The Broad Institute Genome Sequencing Center for Infectious Disease"/>
            <person name="Wu L."/>
            <person name="Ma J."/>
        </authorList>
    </citation>
    <scope>NUCLEOTIDE SEQUENCE [LARGE SCALE GENOMIC DNA]</scope>
    <source>
        <strain evidence="8 9">JCM 15591</strain>
    </source>
</reference>
<keyword evidence="5 6" id="KW-0472">Membrane</keyword>
<evidence type="ECO:0000256" key="2">
    <source>
        <dbReference type="ARBA" id="ARBA00006143"/>
    </source>
</evidence>
<evidence type="ECO:0000256" key="5">
    <source>
        <dbReference type="ARBA" id="ARBA00023136"/>
    </source>
</evidence>
<keyword evidence="4 6" id="KW-1133">Transmembrane helix</keyword>
<keyword evidence="9" id="KW-1185">Reference proteome</keyword>
<feature type="domain" description="Cytochrome C biogenesis protein transmembrane" evidence="7">
    <location>
        <begin position="19"/>
        <end position="202"/>
    </location>
</feature>
<dbReference type="EMBL" id="BAAAPN010000026">
    <property type="protein sequence ID" value="GAA1751745.1"/>
    <property type="molecule type" value="Genomic_DNA"/>
</dbReference>
<evidence type="ECO:0000256" key="3">
    <source>
        <dbReference type="ARBA" id="ARBA00022692"/>
    </source>
</evidence>
<evidence type="ECO:0000313" key="8">
    <source>
        <dbReference type="EMBL" id="GAA1751745.1"/>
    </source>
</evidence>
<feature type="transmembrane region" description="Helical" evidence="6">
    <location>
        <begin position="216"/>
        <end position="233"/>
    </location>
</feature>
<feature type="transmembrane region" description="Helical" evidence="6">
    <location>
        <begin position="20"/>
        <end position="45"/>
    </location>
</feature>
<feature type="transmembrane region" description="Helical" evidence="6">
    <location>
        <begin position="65"/>
        <end position="88"/>
    </location>
</feature>
<evidence type="ECO:0000256" key="4">
    <source>
        <dbReference type="ARBA" id="ARBA00022989"/>
    </source>
</evidence>
<proteinExistence type="inferred from homology"/>
<comment type="subcellular location">
    <subcellularLocation>
        <location evidence="1">Membrane</location>
        <topology evidence="1">Multi-pass membrane protein</topology>
    </subcellularLocation>
</comment>
<evidence type="ECO:0000256" key="6">
    <source>
        <dbReference type="SAM" id="Phobius"/>
    </source>
</evidence>
<feature type="transmembrane region" description="Helical" evidence="6">
    <location>
        <begin position="175"/>
        <end position="196"/>
    </location>
</feature>
<comment type="caution">
    <text evidence="8">The sequence shown here is derived from an EMBL/GenBank/DDBJ whole genome shotgun (WGS) entry which is preliminary data.</text>
</comment>
<dbReference type="InterPro" id="IPR003834">
    <property type="entry name" value="Cyt_c_assmbl_TM_dom"/>
</dbReference>